<dbReference type="GO" id="GO:0016740">
    <property type="term" value="F:transferase activity"/>
    <property type="evidence" value="ECO:0007669"/>
    <property type="project" value="UniProtKB-KW"/>
</dbReference>
<dbReference type="Gene3D" id="3.30.460.10">
    <property type="entry name" value="Beta Polymerase, domain 2"/>
    <property type="match status" value="1"/>
</dbReference>
<dbReference type="InterPro" id="IPR043519">
    <property type="entry name" value="NT_sf"/>
</dbReference>
<accession>A0A7Y9ERG1</accession>
<sequence>MPNAGALPGCRTAMVAEPDPSWPVQADRLMRRLAAVLGAHARRIDHIGSTSVPGLPAKDIIDLQVVVDDLEAATACAAAGQAAGFVHVAGPFYGIDRHGIRHDEQVAVDADPRRPTNVHFHPLASPIWREMLLLRDWLRADRRHRDEYASLKRALAGRPGHDVDDYGRDKMPWISQALARAERWARGESGPGPSDRL</sequence>
<protein>
    <submittedName>
        <fullName evidence="1">GrpB-like predicted nucleotidyltransferase (UPF0157 family)</fullName>
    </submittedName>
</protein>
<comment type="caution">
    <text evidence="1">The sequence shown here is derived from an EMBL/GenBank/DDBJ whole genome shotgun (WGS) entry which is preliminary data.</text>
</comment>
<dbReference type="Proteomes" id="UP000529783">
    <property type="component" value="Unassembled WGS sequence"/>
</dbReference>
<dbReference type="AlphaFoldDB" id="A0A7Y9ERG1"/>
<proteinExistence type="predicted"/>
<name>A0A7Y9ERG1_9ACTN</name>
<organism evidence="1 2">
    <name type="scientific">Actinomadura luteofluorescens</name>
    <dbReference type="NCBI Taxonomy" id="46163"/>
    <lineage>
        <taxon>Bacteria</taxon>
        <taxon>Bacillati</taxon>
        <taxon>Actinomycetota</taxon>
        <taxon>Actinomycetes</taxon>
        <taxon>Streptosporangiales</taxon>
        <taxon>Thermomonosporaceae</taxon>
        <taxon>Actinomadura</taxon>
    </lineage>
</organism>
<dbReference type="PANTHER" id="PTHR34822:SF1">
    <property type="entry name" value="GRPB FAMILY PROTEIN"/>
    <property type="match status" value="1"/>
</dbReference>
<gene>
    <name evidence="1" type="ORF">BJY14_008560</name>
</gene>
<reference evidence="1 2" key="1">
    <citation type="submission" date="2020-07" db="EMBL/GenBank/DDBJ databases">
        <title>Sequencing the genomes of 1000 actinobacteria strains.</title>
        <authorList>
            <person name="Klenk H.-P."/>
        </authorList>
    </citation>
    <scope>NUCLEOTIDE SEQUENCE [LARGE SCALE GENOMIC DNA]</scope>
    <source>
        <strain evidence="1 2">DSM 40398</strain>
    </source>
</reference>
<dbReference type="PANTHER" id="PTHR34822">
    <property type="entry name" value="GRPB DOMAIN PROTEIN (AFU_ORTHOLOGUE AFUA_1G01530)"/>
    <property type="match status" value="1"/>
</dbReference>
<evidence type="ECO:0000313" key="2">
    <source>
        <dbReference type="Proteomes" id="UP000529783"/>
    </source>
</evidence>
<dbReference type="RefSeq" id="WP_179848755.1">
    <property type="nucleotide sequence ID" value="NZ_JACCBA010000001.1"/>
</dbReference>
<dbReference type="SUPFAM" id="SSF81301">
    <property type="entry name" value="Nucleotidyltransferase"/>
    <property type="match status" value="1"/>
</dbReference>
<dbReference type="InterPro" id="IPR007344">
    <property type="entry name" value="GrpB/CoaE"/>
</dbReference>
<keyword evidence="2" id="KW-1185">Reference proteome</keyword>
<evidence type="ECO:0000313" key="1">
    <source>
        <dbReference type="EMBL" id="NYD52577.1"/>
    </source>
</evidence>
<keyword evidence="1" id="KW-0808">Transferase</keyword>
<dbReference type="EMBL" id="JACCBA010000001">
    <property type="protein sequence ID" value="NYD52577.1"/>
    <property type="molecule type" value="Genomic_DNA"/>
</dbReference>
<dbReference type="Pfam" id="PF04229">
    <property type="entry name" value="GrpB"/>
    <property type="match status" value="1"/>
</dbReference>